<dbReference type="Proteomes" id="UP000248889">
    <property type="component" value="Unassembled WGS sequence"/>
</dbReference>
<accession>A0A2X0ISX9</accession>
<dbReference type="EMBL" id="QKYN01000208">
    <property type="protein sequence ID" value="RAG80656.1"/>
    <property type="molecule type" value="Genomic_DNA"/>
</dbReference>
<comment type="caution">
    <text evidence="1">The sequence shown here is derived from an EMBL/GenBank/DDBJ whole genome shotgun (WGS) entry which is preliminary data.</text>
</comment>
<feature type="non-terminal residue" evidence="1">
    <location>
        <position position="84"/>
    </location>
</feature>
<proteinExistence type="predicted"/>
<evidence type="ECO:0000313" key="1">
    <source>
        <dbReference type="EMBL" id="RAG80656.1"/>
    </source>
</evidence>
<gene>
    <name evidence="1" type="ORF">DN069_36990</name>
</gene>
<protein>
    <submittedName>
        <fullName evidence="1">Uncharacterized protein</fullName>
    </submittedName>
</protein>
<dbReference type="AlphaFoldDB" id="A0A2X0ISX9"/>
<sequence length="84" mass="8680">MVRFVCGAGVRWGQEPGAGGVASTRACKIGISVWLGRRLRGVPLASVHHGPLPRAAQTARLVAGQLGGLPLCESEAAGDYVPYV</sequence>
<dbReference type="InterPro" id="IPR013078">
    <property type="entry name" value="His_Pase_superF_clade-1"/>
</dbReference>
<organism evidence="1 2">
    <name type="scientific">Streptacidiphilus pinicola</name>
    <dbReference type="NCBI Taxonomy" id="2219663"/>
    <lineage>
        <taxon>Bacteria</taxon>
        <taxon>Bacillati</taxon>
        <taxon>Actinomycetota</taxon>
        <taxon>Actinomycetes</taxon>
        <taxon>Kitasatosporales</taxon>
        <taxon>Streptomycetaceae</taxon>
        <taxon>Streptacidiphilus</taxon>
    </lineage>
</organism>
<dbReference type="Gene3D" id="3.40.50.1240">
    <property type="entry name" value="Phosphoglycerate mutase-like"/>
    <property type="match status" value="1"/>
</dbReference>
<name>A0A2X0ISX9_9ACTN</name>
<evidence type="ECO:0000313" key="2">
    <source>
        <dbReference type="Proteomes" id="UP000248889"/>
    </source>
</evidence>
<dbReference type="InterPro" id="IPR029033">
    <property type="entry name" value="His_PPase_superfam"/>
</dbReference>
<keyword evidence="2" id="KW-1185">Reference proteome</keyword>
<dbReference type="Pfam" id="PF00300">
    <property type="entry name" value="His_Phos_1"/>
    <property type="match status" value="1"/>
</dbReference>
<reference evidence="1 2" key="1">
    <citation type="submission" date="2018-06" db="EMBL/GenBank/DDBJ databases">
        <title>Streptacidiphilus pinicola sp. nov., isolated from pine grove soil.</title>
        <authorList>
            <person name="Roh S.G."/>
            <person name="Park S."/>
            <person name="Kim M.-K."/>
            <person name="Yun B.-R."/>
            <person name="Park J."/>
            <person name="Kim M.J."/>
            <person name="Kim Y.S."/>
            <person name="Kim S.B."/>
        </authorList>
    </citation>
    <scope>NUCLEOTIDE SEQUENCE [LARGE SCALE GENOMIC DNA]</scope>
    <source>
        <strain evidence="1 2">MMS16-CNU450</strain>
    </source>
</reference>
<dbReference type="SUPFAM" id="SSF53254">
    <property type="entry name" value="Phosphoglycerate mutase-like"/>
    <property type="match status" value="1"/>
</dbReference>